<accession>A0AAU9D0Q4</accession>
<gene>
    <name evidence="2" type="ORF">FUAX_51690</name>
</gene>
<evidence type="ECO:0000313" key="2">
    <source>
        <dbReference type="EMBL" id="BDD12737.1"/>
    </source>
</evidence>
<organism evidence="2 3">
    <name type="scientific">Fulvitalea axinellae</name>
    <dbReference type="NCBI Taxonomy" id="1182444"/>
    <lineage>
        <taxon>Bacteria</taxon>
        <taxon>Pseudomonadati</taxon>
        <taxon>Bacteroidota</taxon>
        <taxon>Cytophagia</taxon>
        <taxon>Cytophagales</taxon>
        <taxon>Persicobacteraceae</taxon>
        <taxon>Fulvitalea</taxon>
    </lineage>
</organism>
<dbReference type="KEGG" id="fax:FUAX_51690"/>
<sequence length="263" mass="30076">MTSVKPVTDTVYTVQQYRQATGLWNGLRHSPKAVTRYLSQGNHFVIPKKDWEKKWKGTNSEYMHIYFGIDGREDRLKFIVVDSNNDKRDACDGSEANHIGVYDYDNFTAYNELPMAGPRLADLDNELTFRQAVTRNLVWQMMMPVWVQEKCAEHSPDGHQGFNCGIYRIFKVPFADFADIFETEDNRIIATFGLKKIDPEASHDTDYEGELIFWGKNKKVLESVGGGSPQEEDPITDLTKPIPPFGSEEEINSFNLIDNPLLP</sequence>
<proteinExistence type="predicted"/>
<name>A0AAU9D0Q4_9BACT</name>
<evidence type="ECO:0000313" key="3">
    <source>
        <dbReference type="Proteomes" id="UP001348817"/>
    </source>
</evidence>
<protein>
    <submittedName>
        <fullName evidence="2">Uncharacterized protein</fullName>
    </submittedName>
</protein>
<keyword evidence="2" id="KW-0614">Plasmid</keyword>
<reference evidence="2 3" key="1">
    <citation type="submission" date="2021-12" db="EMBL/GenBank/DDBJ databases">
        <title>Genome sequencing of bacteria with rrn-lacking chromosome and rrn-plasmid.</title>
        <authorList>
            <person name="Anda M."/>
            <person name="Iwasaki W."/>
        </authorList>
    </citation>
    <scope>NUCLEOTIDE SEQUENCE [LARGE SCALE GENOMIC DNA]</scope>
    <source>
        <strain evidence="2 3">DSM 100852</strain>
        <plasmid evidence="2 3">pFA6</plasmid>
    </source>
</reference>
<dbReference type="AlphaFoldDB" id="A0AAU9D0Q4"/>
<evidence type="ECO:0000256" key="1">
    <source>
        <dbReference type="SAM" id="MobiDB-lite"/>
    </source>
</evidence>
<dbReference type="RefSeq" id="WP_338396035.1">
    <property type="nucleotide sequence ID" value="NZ_AP025320.1"/>
</dbReference>
<geneLocation type="plasmid" evidence="2 3">
    <name>pFA6</name>
</geneLocation>
<feature type="region of interest" description="Disordered" evidence="1">
    <location>
        <begin position="223"/>
        <end position="249"/>
    </location>
</feature>
<keyword evidence="3" id="KW-1185">Reference proteome</keyword>
<dbReference type="Proteomes" id="UP001348817">
    <property type="component" value="Plasmid pFA6"/>
</dbReference>
<dbReference type="EMBL" id="AP025320">
    <property type="protein sequence ID" value="BDD12737.1"/>
    <property type="molecule type" value="Genomic_DNA"/>
</dbReference>